<reference evidence="2 4" key="1">
    <citation type="submission" date="2018-06" db="EMBL/GenBank/DDBJ databases">
        <authorList>
            <consortium name="GenomeTrakr: Next Generation Sequencing Network for Food Pathogen Tracability"/>
        </authorList>
    </citation>
    <scope>NUCLEOTIDE SEQUENCE [LARGE SCALE GENOMIC DNA]</scope>
    <source>
        <strain evidence="2 4">CFSAN008042</strain>
    </source>
</reference>
<accession>A0A5Z1J1Q8</accession>
<dbReference type="Pfam" id="PF13443">
    <property type="entry name" value="HTH_26"/>
    <property type="match status" value="1"/>
</dbReference>
<proteinExistence type="predicted"/>
<dbReference type="InterPro" id="IPR010982">
    <property type="entry name" value="Lambda_DNA-bd_dom_sf"/>
</dbReference>
<evidence type="ECO:0000259" key="1">
    <source>
        <dbReference type="PROSITE" id="PS50943"/>
    </source>
</evidence>
<reference evidence="3 5" key="2">
    <citation type="submission" date="2020-06" db="EMBL/GenBank/DDBJ databases">
        <title>Two Listeria outbreaks in Switzerland in 2018 and 2020.</title>
        <authorList>
            <person name="Stevens M.J.A."/>
            <person name="Bloemberg G."/>
            <person name="Nusch-Inderbinnen M."/>
            <person name="Stephan R."/>
        </authorList>
    </citation>
    <scope>NUCLEOTIDE SEQUENCE [LARGE SCALE GENOMIC DNA]</scope>
    <source>
        <strain evidence="3 5">N18-0707</strain>
    </source>
</reference>
<dbReference type="EMBL" id="JACAVN010000002">
    <property type="protein sequence ID" value="NYA00794.1"/>
    <property type="molecule type" value="Genomic_DNA"/>
</dbReference>
<dbReference type="Gene3D" id="1.10.260.40">
    <property type="entry name" value="lambda repressor-like DNA-binding domains"/>
    <property type="match status" value="1"/>
</dbReference>
<dbReference type="Proteomes" id="UP000368512">
    <property type="component" value="Unassembled WGS sequence"/>
</dbReference>
<dbReference type="PROSITE" id="PS50943">
    <property type="entry name" value="HTH_CROC1"/>
    <property type="match status" value="1"/>
</dbReference>
<dbReference type="AlphaFoldDB" id="A0A5Z1J1Q8"/>
<name>A0A5Z1J1Q8_LISMN</name>
<organism evidence="2 4">
    <name type="scientific">Listeria monocytogenes</name>
    <dbReference type="NCBI Taxonomy" id="1639"/>
    <lineage>
        <taxon>Bacteria</taxon>
        <taxon>Bacillati</taxon>
        <taxon>Bacillota</taxon>
        <taxon>Bacilli</taxon>
        <taxon>Bacillales</taxon>
        <taxon>Listeriaceae</taxon>
        <taxon>Listeria</taxon>
    </lineage>
</organism>
<dbReference type="Proteomes" id="UP000544530">
    <property type="component" value="Unassembled WGS sequence"/>
</dbReference>
<protein>
    <submittedName>
        <fullName evidence="3">Helix-turn-helix domain-containing protein</fullName>
    </submittedName>
    <submittedName>
        <fullName evidence="2">Transcriptional regulator</fullName>
    </submittedName>
</protein>
<dbReference type="KEGG" id="lmv:Y193_02675"/>
<gene>
    <name evidence="2" type="ORF">DQ70_05195</name>
    <name evidence="3" type="ORF">HZJ64_03025</name>
</gene>
<evidence type="ECO:0000313" key="5">
    <source>
        <dbReference type="Proteomes" id="UP000544530"/>
    </source>
</evidence>
<comment type="caution">
    <text evidence="2">The sequence shown here is derived from an EMBL/GenBank/DDBJ whole genome shotgun (WGS) entry which is preliminary data.</text>
</comment>
<feature type="domain" description="HTH cro/C1-type" evidence="1">
    <location>
        <begin position="40"/>
        <end position="61"/>
    </location>
</feature>
<evidence type="ECO:0000313" key="2">
    <source>
        <dbReference type="EMBL" id="EAC7480072.1"/>
    </source>
</evidence>
<dbReference type="PANTHER" id="PTHR37301:SF1">
    <property type="entry name" value="DNA-BINDING PROTEIN"/>
    <property type="match status" value="1"/>
</dbReference>
<evidence type="ECO:0000313" key="4">
    <source>
        <dbReference type="Proteomes" id="UP000368512"/>
    </source>
</evidence>
<dbReference type="GO" id="GO:0003677">
    <property type="term" value="F:DNA binding"/>
    <property type="evidence" value="ECO:0007669"/>
    <property type="project" value="InterPro"/>
</dbReference>
<dbReference type="SUPFAM" id="SSF47413">
    <property type="entry name" value="lambda repressor-like DNA-binding domains"/>
    <property type="match status" value="1"/>
</dbReference>
<dbReference type="PANTHER" id="PTHR37301">
    <property type="entry name" value="DNA-BINDING PROTEIN-RELATED"/>
    <property type="match status" value="1"/>
</dbReference>
<dbReference type="RefSeq" id="WP_003726083.1">
    <property type="nucleotide sequence ID" value="NC_021827.1"/>
</dbReference>
<dbReference type="EMBL" id="AAAJWF010000003">
    <property type="protein sequence ID" value="EAC7480072.1"/>
    <property type="molecule type" value="Genomic_DNA"/>
</dbReference>
<evidence type="ECO:0000313" key="3">
    <source>
        <dbReference type="EMBL" id="NYA00794.1"/>
    </source>
</evidence>
<dbReference type="InterPro" id="IPR001387">
    <property type="entry name" value="Cro/C1-type_HTH"/>
</dbReference>
<sequence length="72" mass="8203">MGISYKPLWKQLIDKDIKKIDLIKSAGLTTNAMANMGKDKYISLQNLEKICRALECTPNEVISFKTEKVKNE</sequence>